<evidence type="ECO:0000313" key="2">
    <source>
        <dbReference type="EMBL" id="OBR89061.1"/>
    </source>
</evidence>
<evidence type="ECO:0000313" key="3">
    <source>
        <dbReference type="EMBL" id="WWC58340.1"/>
    </source>
</evidence>
<sequence>MPTGISNATSSGSGVTGQQTLDTGEDTTPSANHAESGRGDPAEWSNANSNQVRMDRRENPPQQEYPCITCDIFSMEPSRQRRALEDQEYLISLAKSTDLQAAEDARVVRSLAKDSVVVHLSSGTS</sequence>
<dbReference type="RefSeq" id="XP_018266903.1">
    <property type="nucleotide sequence ID" value="XM_018404249.1"/>
</dbReference>
<dbReference type="AlphaFoldDB" id="A0A1A6AG94"/>
<protein>
    <submittedName>
        <fullName evidence="2">Uncharacterized protein</fullName>
    </submittedName>
</protein>
<dbReference type="VEuPathDB" id="FungiDB:I303_00883"/>
<dbReference type="EMBL" id="CP144530">
    <property type="protein sequence ID" value="WWC58340.1"/>
    <property type="molecule type" value="Genomic_DNA"/>
</dbReference>
<evidence type="ECO:0000313" key="4">
    <source>
        <dbReference type="Proteomes" id="UP000078595"/>
    </source>
</evidence>
<evidence type="ECO:0000256" key="1">
    <source>
        <dbReference type="SAM" id="MobiDB-lite"/>
    </source>
</evidence>
<organism evidence="2">
    <name type="scientific">Kwoniella dejecticola CBS 10117</name>
    <dbReference type="NCBI Taxonomy" id="1296121"/>
    <lineage>
        <taxon>Eukaryota</taxon>
        <taxon>Fungi</taxon>
        <taxon>Dikarya</taxon>
        <taxon>Basidiomycota</taxon>
        <taxon>Agaricomycotina</taxon>
        <taxon>Tremellomycetes</taxon>
        <taxon>Tremellales</taxon>
        <taxon>Cryptococcaceae</taxon>
        <taxon>Kwoniella</taxon>
    </lineage>
</organism>
<reference evidence="2" key="1">
    <citation type="submission" date="2013-07" db="EMBL/GenBank/DDBJ databases">
        <title>The Genome Sequence of Cryptococcus dejecticola CBS10117.</title>
        <authorList>
            <consortium name="The Broad Institute Genome Sequencing Platform"/>
            <person name="Cuomo C."/>
            <person name="Litvintseva A."/>
            <person name="Chen Y."/>
            <person name="Heitman J."/>
            <person name="Sun S."/>
            <person name="Springer D."/>
            <person name="Dromer F."/>
            <person name="Young S.K."/>
            <person name="Zeng Q."/>
            <person name="Gargeya S."/>
            <person name="Fitzgerald M."/>
            <person name="Abouelleil A."/>
            <person name="Alvarado L."/>
            <person name="Berlin A.M."/>
            <person name="Chapman S.B."/>
            <person name="Dewar J."/>
            <person name="Goldberg J."/>
            <person name="Griggs A."/>
            <person name="Gujja S."/>
            <person name="Hansen M."/>
            <person name="Howarth C."/>
            <person name="Imamovic A."/>
            <person name="Larimer J."/>
            <person name="McCowan C."/>
            <person name="Murphy C."/>
            <person name="Pearson M."/>
            <person name="Priest M."/>
            <person name="Roberts A."/>
            <person name="Saif S."/>
            <person name="Shea T."/>
            <person name="Sykes S."/>
            <person name="Wortman J."/>
            <person name="Nusbaum C."/>
            <person name="Birren B."/>
        </authorList>
    </citation>
    <scope>NUCLEOTIDE SEQUENCE [LARGE SCALE GENOMIC DNA]</scope>
    <source>
        <strain evidence="2">CBS 10117</strain>
    </source>
</reference>
<keyword evidence="4" id="KW-1185">Reference proteome</keyword>
<gene>
    <name evidence="2" type="ORF">I303_00883</name>
    <name evidence="3" type="ORF">I303_100880</name>
</gene>
<dbReference type="GeneID" id="28964582"/>
<feature type="region of interest" description="Disordered" evidence="1">
    <location>
        <begin position="1"/>
        <end position="64"/>
    </location>
</feature>
<accession>A0A1A6AG94</accession>
<dbReference type="EMBL" id="KI894027">
    <property type="protein sequence ID" value="OBR89061.1"/>
    <property type="molecule type" value="Genomic_DNA"/>
</dbReference>
<feature type="compositionally biased region" description="Polar residues" evidence="1">
    <location>
        <begin position="1"/>
        <end position="33"/>
    </location>
</feature>
<dbReference type="KEGG" id="kdj:28964582"/>
<reference evidence="3" key="3">
    <citation type="submission" date="2024-02" db="EMBL/GenBank/DDBJ databases">
        <title>Comparative genomics of Cryptococcus and Kwoniella reveals pathogenesis evolution and contrasting modes of karyotype evolution via chromosome fusion or intercentromeric recombination.</title>
        <authorList>
            <person name="Coelho M.A."/>
            <person name="David-Palma M."/>
            <person name="Shea T."/>
            <person name="Bowers K."/>
            <person name="McGinley-Smith S."/>
            <person name="Mohammad A.W."/>
            <person name="Gnirke A."/>
            <person name="Yurkov A.M."/>
            <person name="Nowrousian M."/>
            <person name="Sun S."/>
            <person name="Cuomo C.A."/>
            <person name="Heitman J."/>
        </authorList>
    </citation>
    <scope>NUCLEOTIDE SEQUENCE</scope>
    <source>
        <strain evidence="3">CBS 10117</strain>
    </source>
</reference>
<proteinExistence type="predicted"/>
<name>A0A1A6AG94_9TREE</name>
<reference evidence="3" key="2">
    <citation type="submission" date="2013-07" db="EMBL/GenBank/DDBJ databases">
        <authorList>
            <consortium name="The Broad Institute Genome Sequencing Platform"/>
            <person name="Cuomo C."/>
            <person name="Litvintseva A."/>
            <person name="Chen Y."/>
            <person name="Heitman J."/>
            <person name="Sun S."/>
            <person name="Springer D."/>
            <person name="Dromer F."/>
            <person name="Young S.K."/>
            <person name="Zeng Q."/>
            <person name="Gargeya S."/>
            <person name="Fitzgerald M."/>
            <person name="Abouelleil A."/>
            <person name="Alvarado L."/>
            <person name="Berlin A.M."/>
            <person name="Chapman S.B."/>
            <person name="Dewar J."/>
            <person name="Goldberg J."/>
            <person name="Griggs A."/>
            <person name="Gujja S."/>
            <person name="Hansen M."/>
            <person name="Howarth C."/>
            <person name="Imamovic A."/>
            <person name="Larimer J."/>
            <person name="McCowan C."/>
            <person name="Murphy C."/>
            <person name="Pearson M."/>
            <person name="Priest M."/>
            <person name="Roberts A."/>
            <person name="Saif S."/>
            <person name="Shea T."/>
            <person name="Sykes S."/>
            <person name="Wortman J."/>
            <person name="Nusbaum C."/>
            <person name="Birren B."/>
        </authorList>
    </citation>
    <scope>NUCLEOTIDE SEQUENCE</scope>
    <source>
        <strain evidence="3">CBS 10117</strain>
    </source>
</reference>
<dbReference type="Proteomes" id="UP000078595">
    <property type="component" value="Chromosome 1"/>
</dbReference>